<keyword evidence="2" id="KW-1185">Reference proteome</keyword>
<proteinExistence type="predicted"/>
<evidence type="ECO:0000313" key="2">
    <source>
        <dbReference type="Proteomes" id="UP000824533"/>
    </source>
</evidence>
<dbReference type="EMBL" id="CM034392">
    <property type="protein sequence ID" value="KAJ0180810.1"/>
    <property type="molecule type" value="Genomic_DNA"/>
</dbReference>
<name>A0ACC1DAC3_9NEOP</name>
<gene>
    <name evidence="1" type="ORF">K1T71_004214</name>
</gene>
<protein>
    <submittedName>
        <fullName evidence="1">Uncharacterized protein</fullName>
    </submittedName>
</protein>
<reference evidence="1 2" key="1">
    <citation type="journal article" date="2021" name="Front. Genet.">
        <title>Chromosome-Level Genome Assembly Reveals Significant Gene Expansion in the Toll and IMD Signaling Pathways of Dendrolimus kikuchii.</title>
        <authorList>
            <person name="Zhou J."/>
            <person name="Wu P."/>
            <person name="Xiong Z."/>
            <person name="Liu N."/>
            <person name="Zhao N."/>
            <person name="Ji M."/>
            <person name="Qiu Y."/>
            <person name="Yang B."/>
        </authorList>
    </citation>
    <scope>NUCLEOTIDE SEQUENCE [LARGE SCALE GENOMIC DNA]</scope>
    <source>
        <strain evidence="1">Ann1</strain>
    </source>
</reference>
<organism evidence="1 2">
    <name type="scientific">Dendrolimus kikuchii</name>
    <dbReference type="NCBI Taxonomy" id="765133"/>
    <lineage>
        <taxon>Eukaryota</taxon>
        <taxon>Metazoa</taxon>
        <taxon>Ecdysozoa</taxon>
        <taxon>Arthropoda</taxon>
        <taxon>Hexapoda</taxon>
        <taxon>Insecta</taxon>
        <taxon>Pterygota</taxon>
        <taxon>Neoptera</taxon>
        <taxon>Endopterygota</taxon>
        <taxon>Lepidoptera</taxon>
        <taxon>Glossata</taxon>
        <taxon>Ditrysia</taxon>
        <taxon>Bombycoidea</taxon>
        <taxon>Lasiocampidae</taxon>
        <taxon>Dendrolimus</taxon>
    </lineage>
</organism>
<comment type="caution">
    <text evidence="1">The sequence shown here is derived from an EMBL/GenBank/DDBJ whole genome shotgun (WGS) entry which is preliminary data.</text>
</comment>
<dbReference type="Proteomes" id="UP000824533">
    <property type="component" value="Linkage Group LG06"/>
</dbReference>
<sequence length="122" mass="13181">MKQARDVAPIVRKGTKSQEKLVTCQFAEGVRSPGRGGGGVRDTRRRNNCDNKQAVMECGAPTELISEMPPPAPRRATPRPLLGESSAPLRPPVTLFRVSSLISMSTKSCSSIPNTSLLLRSH</sequence>
<accession>A0ACC1DAC3</accession>
<evidence type="ECO:0000313" key="1">
    <source>
        <dbReference type="EMBL" id="KAJ0180810.1"/>
    </source>
</evidence>